<keyword evidence="2 5" id="KW-0812">Transmembrane</keyword>
<feature type="transmembrane region" description="Helical" evidence="5">
    <location>
        <begin position="20"/>
        <end position="42"/>
    </location>
</feature>
<comment type="subcellular location">
    <subcellularLocation>
        <location evidence="1">Membrane</location>
        <topology evidence="1">Multi-pass membrane protein</topology>
    </subcellularLocation>
</comment>
<dbReference type="AlphaFoldDB" id="A0A6N8FLG6"/>
<dbReference type="Pfam" id="PF12698">
    <property type="entry name" value="ABC2_membrane_3"/>
    <property type="match status" value="1"/>
</dbReference>
<dbReference type="EMBL" id="WOCA01000007">
    <property type="protein sequence ID" value="MUK88817.1"/>
    <property type="molecule type" value="Genomic_DNA"/>
</dbReference>
<dbReference type="RefSeq" id="WP_155668795.1">
    <property type="nucleotide sequence ID" value="NZ_WOCA01000007.1"/>
</dbReference>
<keyword evidence="4 5" id="KW-0472">Membrane</keyword>
<protein>
    <submittedName>
        <fullName evidence="7">ABC transporter permease</fullName>
    </submittedName>
</protein>
<organism evidence="7 8">
    <name type="scientific">Ornithinibacillus caprae</name>
    <dbReference type="NCBI Taxonomy" id="2678566"/>
    <lineage>
        <taxon>Bacteria</taxon>
        <taxon>Bacillati</taxon>
        <taxon>Bacillota</taxon>
        <taxon>Bacilli</taxon>
        <taxon>Bacillales</taxon>
        <taxon>Bacillaceae</taxon>
        <taxon>Ornithinibacillus</taxon>
    </lineage>
</organism>
<evidence type="ECO:0000256" key="1">
    <source>
        <dbReference type="ARBA" id="ARBA00004141"/>
    </source>
</evidence>
<dbReference type="GO" id="GO:0140359">
    <property type="term" value="F:ABC-type transporter activity"/>
    <property type="evidence" value="ECO:0007669"/>
    <property type="project" value="InterPro"/>
</dbReference>
<evidence type="ECO:0000259" key="6">
    <source>
        <dbReference type="Pfam" id="PF12698"/>
    </source>
</evidence>
<dbReference type="GO" id="GO:0016020">
    <property type="term" value="C:membrane"/>
    <property type="evidence" value="ECO:0007669"/>
    <property type="project" value="UniProtKB-SubCell"/>
</dbReference>
<keyword evidence="8" id="KW-1185">Reference proteome</keyword>
<reference evidence="7 8" key="1">
    <citation type="submission" date="2019-11" db="EMBL/GenBank/DDBJ databases">
        <authorList>
            <person name="Li X."/>
        </authorList>
    </citation>
    <scope>NUCLEOTIDE SEQUENCE [LARGE SCALE GENOMIC DNA]</scope>
    <source>
        <strain evidence="7 8">L9</strain>
    </source>
</reference>
<keyword evidence="3 5" id="KW-1133">Transmembrane helix</keyword>
<evidence type="ECO:0000313" key="7">
    <source>
        <dbReference type="EMBL" id="MUK88817.1"/>
    </source>
</evidence>
<dbReference type="InterPro" id="IPR013525">
    <property type="entry name" value="ABC2_TM"/>
</dbReference>
<feature type="transmembrane region" description="Helical" evidence="5">
    <location>
        <begin position="225"/>
        <end position="248"/>
    </location>
</feature>
<evidence type="ECO:0000313" key="8">
    <source>
        <dbReference type="Proteomes" id="UP000469125"/>
    </source>
</evidence>
<evidence type="ECO:0000256" key="3">
    <source>
        <dbReference type="ARBA" id="ARBA00022989"/>
    </source>
</evidence>
<dbReference type="PANTHER" id="PTHR43027">
    <property type="entry name" value="DOXORUBICIN RESISTANCE ABC TRANSPORTER PERMEASE PROTEIN DRRC-RELATED"/>
    <property type="match status" value="1"/>
</dbReference>
<feature type="transmembrane region" description="Helical" evidence="5">
    <location>
        <begin position="396"/>
        <end position="414"/>
    </location>
</feature>
<feature type="transmembrane region" description="Helical" evidence="5">
    <location>
        <begin position="338"/>
        <end position="357"/>
    </location>
</feature>
<evidence type="ECO:0000256" key="4">
    <source>
        <dbReference type="ARBA" id="ARBA00023136"/>
    </source>
</evidence>
<feature type="domain" description="ABC-2 type transporter transmembrane" evidence="6">
    <location>
        <begin position="20"/>
        <end position="411"/>
    </location>
</feature>
<comment type="caution">
    <text evidence="7">The sequence shown here is derived from an EMBL/GenBank/DDBJ whole genome shotgun (WGS) entry which is preliminary data.</text>
</comment>
<sequence>MTWNIIKKQGLQLLRNPQQLLLLIGLPIILITILGTALSSWMNGENPDIRAKVAFVEHSNEKEQVEQFIDGLKETMPSGELESISGNVENLMVIDTLKNDIFGNEEIQEFVELDITNPSMLNQLKEDNTFTAIIEVPENFTYNMLEKIILDKNVEPSLSVLYNDTHQIGGSIVESIVTQFQEQFTLSVFVNKNELDQSVLQMDEDGIIGEVTTINQKNSITSKDYYSIGMAVMNVLFIAATIGSMALYEKKNLVFDRVILAGVSRWVYFIGVFLSGALFGFMQLMIIYLFAWIAFGVTWPNLLAFLVVTVFFSIAVGGVTVLLTALSYRINSEMITNFFSSIIVTIMAFLGGSFYPIGDSLVVIRTMGNFTPNGAGMSAYLSILRGDGLSEISEHILFLLIFAITTIIVAAFSFPKRGAVK</sequence>
<accession>A0A6N8FLG6</accession>
<evidence type="ECO:0000256" key="5">
    <source>
        <dbReference type="SAM" id="Phobius"/>
    </source>
</evidence>
<evidence type="ECO:0000256" key="2">
    <source>
        <dbReference type="ARBA" id="ARBA00022692"/>
    </source>
</evidence>
<proteinExistence type="predicted"/>
<name>A0A6N8FLG6_9BACI</name>
<gene>
    <name evidence="7" type="ORF">GMD78_10475</name>
</gene>
<dbReference type="InterPro" id="IPR052902">
    <property type="entry name" value="ABC-2_transporter"/>
</dbReference>
<dbReference type="Proteomes" id="UP000469125">
    <property type="component" value="Unassembled WGS sequence"/>
</dbReference>
<dbReference type="PANTHER" id="PTHR43027:SF1">
    <property type="entry name" value="DOXORUBICIN RESISTANCE ABC TRANSPORTER PERMEASE PROTEIN DRRC-RELATED"/>
    <property type="match status" value="1"/>
</dbReference>
<feature type="transmembrane region" description="Helical" evidence="5">
    <location>
        <begin position="268"/>
        <end position="295"/>
    </location>
</feature>
<feature type="transmembrane region" description="Helical" evidence="5">
    <location>
        <begin position="301"/>
        <end position="326"/>
    </location>
</feature>